<reference evidence="1" key="1">
    <citation type="submission" date="2021-06" db="EMBL/GenBank/DDBJ databases">
        <authorList>
            <person name="Kallberg Y."/>
            <person name="Tangrot J."/>
            <person name="Rosling A."/>
        </authorList>
    </citation>
    <scope>NUCLEOTIDE SEQUENCE</scope>
    <source>
        <strain evidence="1">CL551</strain>
    </source>
</reference>
<organism evidence="1 2">
    <name type="scientific">Acaulospora morrowiae</name>
    <dbReference type="NCBI Taxonomy" id="94023"/>
    <lineage>
        <taxon>Eukaryota</taxon>
        <taxon>Fungi</taxon>
        <taxon>Fungi incertae sedis</taxon>
        <taxon>Mucoromycota</taxon>
        <taxon>Glomeromycotina</taxon>
        <taxon>Glomeromycetes</taxon>
        <taxon>Diversisporales</taxon>
        <taxon>Acaulosporaceae</taxon>
        <taxon>Acaulospora</taxon>
    </lineage>
</organism>
<protein>
    <submittedName>
        <fullName evidence="1">11380_t:CDS:1</fullName>
    </submittedName>
</protein>
<dbReference type="Proteomes" id="UP000789342">
    <property type="component" value="Unassembled WGS sequence"/>
</dbReference>
<evidence type="ECO:0000313" key="1">
    <source>
        <dbReference type="EMBL" id="CAG8757635.1"/>
    </source>
</evidence>
<sequence>EKYIPLGSWGGKLGSMYLENVKWAMKNFGKIVNSLGWSEEKYERRINSVVHEIELKGN</sequence>
<accession>A0A9N9IYR2</accession>
<dbReference type="OrthoDB" id="2013972at2759"/>
<proteinExistence type="predicted"/>
<gene>
    <name evidence="1" type="ORF">AMORRO_LOCUS15704</name>
</gene>
<keyword evidence="2" id="KW-1185">Reference proteome</keyword>
<feature type="non-terminal residue" evidence="1">
    <location>
        <position position="1"/>
    </location>
</feature>
<comment type="caution">
    <text evidence="1">The sequence shown here is derived from an EMBL/GenBank/DDBJ whole genome shotgun (WGS) entry which is preliminary data.</text>
</comment>
<dbReference type="AlphaFoldDB" id="A0A9N9IYR2"/>
<dbReference type="EMBL" id="CAJVPV010039010">
    <property type="protein sequence ID" value="CAG8757635.1"/>
    <property type="molecule type" value="Genomic_DNA"/>
</dbReference>
<feature type="non-terminal residue" evidence="1">
    <location>
        <position position="58"/>
    </location>
</feature>
<evidence type="ECO:0000313" key="2">
    <source>
        <dbReference type="Proteomes" id="UP000789342"/>
    </source>
</evidence>
<name>A0A9N9IYR2_9GLOM</name>